<name>A0A173R1J3_PARDI</name>
<dbReference type="RefSeq" id="WP_057318704.1">
    <property type="nucleotide sequence ID" value="NZ_CYXP01000001.1"/>
</dbReference>
<evidence type="ECO:0000256" key="1">
    <source>
        <dbReference type="SAM" id="Phobius"/>
    </source>
</evidence>
<dbReference type="PANTHER" id="PTHR30273:SF2">
    <property type="entry name" value="PROTEIN FECR"/>
    <property type="match status" value="1"/>
</dbReference>
<dbReference type="GO" id="GO:0016989">
    <property type="term" value="F:sigma factor antagonist activity"/>
    <property type="evidence" value="ECO:0007669"/>
    <property type="project" value="TreeGrafter"/>
</dbReference>
<reference evidence="5" key="2">
    <citation type="submission" date="2021-10" db="EMBL/GenBank/DDBJ databases">
        <title>Collection of gut derived symbiotic bacterial strains cultured from healthy donors.</title>
        <authorList>
            <person name="Lin H."/>
            <person name="Littmann E."/>
            <person name="Kohout C."/>
            <person name="Pamer E.G."/>
        </authorList>
    </citation>
    <scope>NUCLEOTIDE SEQUENCE</scope>
    <source>
        <strain evidence="5">DFI.2.94</strain>
    </source>
</reference>
<dbReference type="InterPro" id="IPR012373">
    <property type="entry name" value="Ferrdict_sens_TM"/>
</dbReference>
<keyword evidence="1" id="KW-0472">Membrane</keyword>
<dbReference type="InterPro" id="IPR006860">
    <property type="entry name" value="FecR"/>
</dbReference>
<reference evidence="4 7" key="1">
    <citation type="submission" date="2015-09" db="EMBL/GenBank/DDBJ databases">
        <authorList>
            <consortium name="Pathogen Informatics"/>
        </authorList>
    </citation>
    <scope>NUCLEOTIDE SEQUENCE [LARGE SCALE GENOMIC DNA]</scope>
    <source>
        <strain evidence="4 7">2789STDY5608872</strain>
    </source>
</reference>
<dbReference type="EMBL" id="CYXP01000001">
    <property type="protein sequence ID" value="CUM71429.1"/>
    <property type="molecule type" value="Genomic_DNA"/>
</dbReference>
<reference evidence="6" key="3">
    <citation type="submission" date="2023-01" db="EMBL/GenBank/DDBJ databases">
        <title>Human gut microbiome strain richness.</title>
        <authorList>
            <person name="Chen-Liaw A."/>
        </authorList>
    </citation>
    <scope>NUCLEOTIDE SEQUENCE</scope>
    <source>
        <strain evidence="6">RTP21484st1_E5_RTP21484_190118</strain>
    </source>
</reference>
<feature type="domain" description="FecR protein" evidence="2">
    <location>
        <begin position="127"/>
        <end position="222"/>
    </location>
</feature>
<evidence type="ECO:0000313" key="4">
    <source>
        <dbReference type="EMBL" id="CUM71429.1"/>
    </source>
</evidence>
<gene>
    <name evidence="4" type="ORF">ERS852429_00164</name>
    <name evidence="5" type="ORF">LI194_13930</name>
    <name evidence="6" type="ORF">PN599_12400</name>
</gene>
<dbReference type="Gene3D" id="2.60.120.1440">
    <property type="match status" value="1"/>
</dbReference>
<dbReference type="Gene3D" id="3.55.50.30">
    <property type="match status" value="1"/>
</dbReference>
<evidence type="ECO:0000313" key="6">
    <source>
        <dbReference type="EMBL" id="MDB9005803.1"/>
    </source>
</evidence>
<sequence>MEEENKHISDLLIRYVNGLYTRNDIETLRKLASSITERAELESEMDRVWNEAQDLPQSDSHNHLLYKKEAQDLLDKTRKRERRISLSTFIKYAASIAIIVSIGFGAKLYLNHSAKQHTSASDHLLTEISVNHGEHKQVTLPDGTVVHLNAGTVMRYPTEFTSDIRLVEMEGEAFFNVMRDEGKPFIVRTRQADVKVLGTSFNVKAYQEDELMAVSVRTGKVEVDMPESVMRLLPNEQIIVNNTNGEILKKNEDAQKVTAWLQGGLYFNRTPISSVIHDLERMYNQAIVLDPNSVFDDYIYGEHDNKSLEAVLNAIQYSTGIRYRTEGNRIVLYKTSY</sequence>
<organism evidence="4 7">
    <name type="scientific">Parabacteroides distasonis</name>
    <dbReference type="NCBI Taxonomy" id="823"/>
    <lineage>
        <taxon>Bacteria</taxon>
        <taxon>Pseudomonadati</taxon>
        <taxon>Bacteroidota</taxon>
        <taxon>Bacteroidia</taxon>
        <taxon>Bacteroidales</taxon>
        <taxon>Tannerellaceae</taxon>
        <taxon>Parabacteroides</taxon>
    </lineage>
</organism>
<keyword evidence="1" id="KW-0812">Transmembrane</keyword>
<dbReference type="Pfam" id="PF04773">
    <property type="entry name" value="FecR"/>
    <property type="match status" value="1"/>
</dbReference>
<dbReference type="Pfam" id="PF16344">
    <property type="entry name" value="FecR_C"/>
    <property type="match status" value="1"/>
</dbReference>
<dbReference type="EMBL" id="JAJCNI010000016">
    <property type="protein sequence ID" value="MCB6518896.1"/>
    <property type="molecule type" value="Genomic_DNA"/>
</dbReference>
<keyword evidence="1" id="KW-1133">Transmembrane helix</keyword>
<dbReference type="PIRSF" id="PIRSF018266">
    <property type="entry name" value="FecR"/>
    <property type="match status" value="1"/>
</dbReference>
<evidence type="ECO:0000259" key="2">
    <source>
        <dbReference type="Pfam" id="PF04773"/>
    </source>
</evidence>
<evidence type="ECO:0000313" key="5">
    <source>
        <dbReference type="EMBL" id="MCB6518896.1"/>
    </source>
</evidence>
<accession>A0A173R1J3</accession>
<dbReference type="Proteomes" id="UP001198806">
    <property type="component" value="Unassembled WGS sequence"/>
</dbReference>
<dbReference type="Proteomes" id="UP001210126">
    <property type="component" value="Unassembled WGS sequence"/>
</dbReference>
<feature type="transmembrane region" description="Helical" evidence="1">
    <location>
        <begin position="89"/>
        <end position="110"/>
    </location>
</feature>
<proteinExistence type="predicted"/>
<evidence type="ECO:0000313" key="7">
    <source>
        <dbReference type="Proteomes" id="UP000095591"/>
    </source>
</evidence>
<dbReference type="InterPro" id="IPR032508">
    <property type="entry name" value="FecR_C"/>
</dbReference>
<dbReference type="EMBL" id="JAQMPJ010000010">
    <property type="protein sequence ID" value="MDB9005803.1"/>
    <property type="molecule type" value="Genomic_DNA"/>
</dbReference>
<protein>
    <submittedName>
        <fullName evidence="4">Fec operon regulator FecR</fullName>
    </submittedName>
    <submittedName>
        <fullName evidence="5">FecR domain-containing protein</fullName>
    </submittedName>
</protein>
<dbReference type="Proteomes" id="UP000095591">
    <property type="component" value="Unassembled WGS sequence"/>
</dbReference>
<dbReference type="AlphaFoldDB" id="A0A173R1J3"/>
<dbReference type="PANTHER" id="PTHR30273">
    <property type="entry name" value="PERIPLASMIC SIGNAL SENSOR AND SIGMA FACTOR ACTIVATOR FECR-RELATED"/>
    <property type="match status" value="1"/>
</dbReference>
<feature type="domain" description="Protein FecR C-terminal" evidence="3">
    <location>
        <begin position="265"/>
        <end position="331"/>
    </location>
</feature>
<evidence type="ECO:0000259" key="3">
    <source>
        <dbReference type="Pfam" id="PF16344"/>
    </source>
</evidence>
<dbReference type="FunFam" id="2.60.120.1440:FF:000001">
    <property type="entry name" value="Putative anti-sigma factor"/>
    <property type="match status" value="1"/>
</dbReference>